<keyword evidence="2" id="KW-1185">Reference proteome</keyword>
<proteinExistence type="predicted"/>
<evidence type="ECO:0000313" key="2">
    <source>
        <dbReference type="Proteomes" id="UP000230233"/>
    </source>
</evidence>
<sequence>MGLDSLFEGFPPFPIPEAALLPPSFQLCNFHQVDPFIQTEAIFPSSASQNFIQEIQIKNTQEVQKMEVKQEKIKWNALIDECKQILNDVKKMDELLRDGGDQDDFLMGVKRK</sequence>
<dbReference type="Proteomes" id="UP000230233">
    <property type="component" value="Chromosome X"/>
</dbReference>
<gene>
    <name evidence="1" type="primary">Cni-Y62H9A.2</name>
    <name evidence="1" type="synonym">Cnig_chr_X.g25250</name>
    <name evidence="1" type="ORF">B9Z55_025250</name>
</gene>
<protein>
    <submittedName>
        <fullName evidence="1">Uncharacterized protein</fullName>
    </submittedName>
</protein>
<dbReference type="OrthoDB" id="10550601at2759"/>
<organism evidence="1 2">
    <name type="scientific">Caenorhabditis nigoni</name>
    <dbReference type="NCBI Taxonomy" id="1611254"/>
    <lineage>
        <taxon>Eukaryota</taxon>
        <taxon>Metazoa</taxon>
        <taxon>Ecdysozoa</taxon>
        <taxon>Nematoda</taxon>
        <taxon>Chromadorea</taxon>
        <taxon>Rhabditida</taxon>
        <taxon>Rhabditina</taxon>
        <taxon>Rhabditomorpha</taxon>
        <taxon>Rhabditoidea</taxon>
        <taxon>Rhabditidae</taxon>
        <taxon>Peloderinae</taxon>
        <taxon>Caenorhabditis</taxon>
    </lineage>
</organism>
<accession>A0A2G5SXK5</accession>
<reference evidence="2" key="1">
    <citation type="submission" date="2017-10" db="EMBL/GenBank/DDBJ databases">
        <title>Rapid genome shrinkage in a self-fertile nematode reveals novel sperm competition proteins.</title>
        <authorList>
            <person name="Yin D."/>
            <person name="Schwarz E.M."/>
            <person name="Thomas C.G."/>
            <person name="Felde R.L."/>
            <person name="Korf I.F."/>
            <person name="Cutter A.D."/>
            <person name="Schartner C.M."/>
            <person name="Ralston E.J."/>
            <person name="Meyer B.J."/>
            <person name="Haag E.S."/>
        </authorList>
    </citation>
    <scope>NUCLEOTIDE SEQUENCE [LARGE SCALE GENOMIC DNA]</scope>
    <source>
        <strain evidence="2">JU1422</strain>
    </source>
</reference>
<name>A0A2G5SXK5_9PELO</name>
<dbReference type="AlphaFoldDB" id="A0A2G5SXK5"/>
<comment type="caution">
    <text evidence="1">The sequence shown here is derived from an EMBL/GenBank/DDBJ whole genome shotgun (WGS) entry which is preliminary data.</text>
</comment>
<evidence type="ECO:0000313" key="1">
    <source>
        <dbReference type="EMBL" id="PIC19865.1"/>
    </source>
</evidence>
<dbReference type="EMBL" id="PDUG01000006">
    <property type="protein sequence ID" value="PIC19865.1"/>
    <property type="molecule type" value="Genomic_DNA"/>
</dbReference>